<keyword evidence="5" id="KW-1185">Reference proteome</keyword>
<sequence length="351" mass="37186">MRQKDDMPPAPRAAPPRPALRVGFVLADRFTLGAFANFVDVLRLAADEADRSRPIRCAWSVLSDEIRPIRSSAGVAVHPDARFGDPARFDYVVVVGGLIDVFDLGAPAHLRFLRAAAAAGVPLVGLCTGALILQRAGLMEGRRCCVSWFHHRDFLESAPEVAPVADRLFVVDGDRLTCSGGVGAAHLAAHIVDRRLGRDAARKALHIMMLDDRGLEPARGAPGDAPQPGPVGALDSADPLVRRALTVMSQSLDADLDCAALAARLAVGRRTLERRFRSGLGLSPAAALVRLRLAHAERLLAETADPLARVAAEAGFSDAAHLSRAFLAAHGLRPGAWRAARRPAASDLAGA</sequence>
<dbReference type="RefSeq" id="WP_245730969.1">
    <property type="nucleotide sequence ID" value="NZ_FNQM01000004.1"/>
</dbReference>
<dbReference type="InterPro" id="IPR029062">
    <property type="entry name" value="Class_I_gatase-like"/>
</dbReference>
<name>A0A1H4A1T9_9RHOB</name>
<dbReference type="Pfam" id="PF12833">
    <property type="entry name" value="HTH_18"/>
    <property type="match status" value="1"/>
</dbReference>
<dbReference type="InterPro" id="IPR052158">
    <property type="entry name" value="INH-QAR"/>
</dbReference>
<dbReference type="InterPro" id="IPR018060">
    <property type="entry name" value="HTH_AraC"/>
</dbReference>
<evidence type="ECO:0000259" key="3">
    <source>
        <dbReference type="PROSITE" id="PS01124"/>
    </source>
</evidence>
<protein>
    <submittedName>
        <fullName evidence="4">Transcriptional regulator, AraC family with amidase-like domain</fullName>
    </submittedName>
</protein>
<dbReference type="GO" id="GO:0003700">
    <property type="term" value="F:DNA-binding transcription factor activity"/>
    <property type="evidence" value="ECO:0007669"/>
    <property type="project" value="InterPro"/>
</dbReference>
<dbReference type="EMBL" id="FNQM01000004">
    <property type="protein sequence ID" value="SEA29850.1"/>
    <property type="molecule type" value="Genomic_DNA"/>
</dbReference>
<dbReference type="STRING" id="89524.SAMN05444370_10426"/>
<dbReference type="Proteomes" id="UP000198703">
    <property type="component" value="Unassembled WGS sequence"/>
</dbReference>
<evidence type="ECO:0000313" key="4">
    <source>
        <dbReference type="EMBL" id="SEA29850.1"/>
    </source>
</evidence>
<proteinExistence type="predicted"/>
<dbReference type="PROSITE" id="PS01124">
    <property type="entry name" value="HTH_ARAC_FAMILY_2"/>
    <property type="match status" value="1"/>
</dbReference>
<dbReference type="GO" id="GO:0043565">
    <property type="term" value="F:sequence-specific DNA binding"/>
    <property type="evidence" value="ECO:0007669"/>
    <property type="project" value="InterPro"/>
</dbReference>
<keyword evidence="1" id="KW-0805">Transcription regulation</keyword>
<dbReference type="Gene3D" id="1.10.10.60">
    <property type="entry name" value="Homeodomain-like"/>
    <property type="match status" value="1"/>
</dbReference>
<dbReference type="AlphaFoldDB" id="A0A1H4A1T9"/>
<dbReference type="PANTHER" id="PTHR43130:SF3">
    <property type="entry name" value="HTH-TYPE TRANSCRIPTIONAL REGULATOR RV1931C"/>
    <property type="match status" value="1"/>
</dbReference>
<accession>A0A1H4A1T9</accession>
<evidence type="ECO:0000313" key="5">
    <source>
        <dbReference type="Proteomes" id="UP000198703"/>
    </source>
</evidence>
<dbReference type="Gene3D" id="3.40.50.880">
    <property type="match status" value="1"/>
</dbReference>
<feature type="domain" description="HTH araC/xylS-type" evidence="3">
    <location>
        <begin position="242"/>
        <end position="340"/>
    </location>
</feature>
<reference evidence="4 5" key="1">
    <citation type="submission" date="2016-10" db="EMBL/GenBank/DDBJ databases">
        <authorList>
            <person name="de Groot N.N."/>
        </authorList>
    </citation>
    <scope>NUCLEOTIDE SEQUENCE [LARGE SCALE GENOMIC DNA]</scope>
    <source>
        <strain evidence="4 5">DSM 15345</strain>
    </source>
</reference>
<dbReference type="InterPro" id="IPR002818">
    <property type="entry name" value="DJ-1/PfpI"/>
</dbReference>
<dbReference type="PANTHER" id="PTHR43130">
    <property type="entry name" value="ARAC-FAMILY TRANSCRIPTIONAL REGULATOR"/>
    <property type="match status" value="1"/>
</dbReference>
<dbReference type="CDD" id="cd03136">
    <property type="entry name" value="GATase1_AraC_ArgR_like"/>
    <property type="match status" value="1"/>
</dbReference>
<evidence type="ECO:0000256" key="2">
    <source>
        <dbReference type="ARBA" id="ARBA00023163"/>
    </source>
</evidence>
<dbReference type="InterPro" id="IPR009057">
    <property type="entry name" value="Homeodomain-like_sf"/>
</dbReference>
<dbReference type="Pfam" id="PF01965">
    <property type="entry name" value="DJ-1_PfpI"/>
    <property type="match status" value="1"/>
</dbReference>
<evidence type="ECO:0000256" key="1">
    <source>
        <dbReference type="ARBA" id="ARBA00023015"/>
    </source>
</evidence>
<organism evidence="4 5">
    <name type="scientific">Rubrimonas cliftonensis</name>
    <dbReference type="NCBI Taxonomy" id="89524"/>
    <lineage>
        <taxon>Bacteria</taxon>
        <taxon>Pseudomonadati</taxon>
        <taxon>Pseudomonadota</taxon>
        <taxon>Alphaproteobacteria</taxon>
        <taxon>Rhodobacterales</taxon>
        <taxon>Paracoccaceae</taxon>
        <taxon>Rubrimonas</taxon>
    </lineage>
</organism>
<dbReference type="SUPFAM" id="SSF52317">
    <property type="entry name" value="Class I glutamine amidotransferase-like"/>
    <property type="match status" value="1"/>
</dbReference>
<dbReference type="SUPFAM" id="SSF46689">
    <property type="entry name" value="Homeodomain-like"/>
    <property type="match status" value="1"/>
</dbReference>
<keyword evidence="2" id="KW-0804">Transcription</keyword>
<dbReference type="SMART" id="SM00342">
    <property type="entry name" value="HTH_ARAC"/>
    <property type="match status" value="1"/>
</dbReference>
<gene>
    <name evidence="4" type="ORF">SAMN05444370_10426</name>
</gene>